<name>A0A6I6MLK2_9CAUL</name>
<dbReference type="Pfam" id="PF25990">
    <property type="entry name" value="Beta-barrel_YknX"/>
    <property type="match status" value="1"/>
</dbReference>
<dbReference type="InterPro" id="IPR058625">
    <property type="entry name" value="MdtA-like_BSH"/>
</dbReference>
<dbReference type="SUPFAM" id="SSF111369">
    <property type="entry name" value="HlyD-like secretion proteins"/>
    <property type="match status" value="1"/>
</dbReference>
<evidence type="ECO:0000313" key="8">
    <source>
        <dbReference type="Proteomes" id="UP000431269"/>
    </source>
</evidence>
<accession>A0A6I6MLK2</accession>
<keyword evidence="3" id="KW-0472">Membrane</keyword>
<dbReference type="InterPro" id="IPR058624">
    <property type="entry name" value="MdtA-like_HH"/>
</dbReference>
<dbReference type="PANTHER" id="PTHR30469:SF33">
    <property type="entry name" value="SLR1207 PROTEIN"/>
    <property type="match status" value="1"/>
</dbReference>
<evidence type="ECO:0000256" key="1">
    <source>
        <dbReference type="ARBA" id="ARBA00009477"/>
    </source>
</evidence>
<feature type="region of interest" description="Disordered" evidence="2">
    <location>
        <begin position="499"/>
        <end position="529"/>
    </location>
</feature>
<gene>
    <name evidence="7" type="primary">macA_2</name>
    <name evidence="7" type="ORF">DSM104635_02957</name>
</gene>
<feature type="transmembrane region" description="Helical" evidence="3">
    <location>
        <begin position="25"/>
        <end position="43"/>
    </location>
</feature>
<dbReference type="NCBIfam" id="TIGR01730">
    <property type="entry name" value="RND_mfp"/>
    <property type="match status" value="1"/>
</dbReference>
<dbReference type="InterPro" id="IPR058636">
    <property type="entry name" value="Beta-barrel_YknX"/>
</dbReference>
<dbReference type="PANTHER" id="PTHR30469">
    <property type="entry name" value="MULTIDRUG RESISTANCE PROTEIN MDTA"/>
    <property type="match status" value="1"/>
</dbReference>
<dbReference type="InterPro" id="IPR006143">
    <property type="entry name" value="RND_pump_MFP"/>
</dbReference>
<evidence type="ECO:0000259" key="4">
    <source>
        <dbReference type="Pfam" id="PF25876"/>
    </source>
</evidence>
<sequence>MFAELKQKAMELWSKRPGFLRGRSLYISGGAAAVVLLIGWSLMNGKSDADPYRTAAVDRGAITRVVSATGTLQPLVSANVGATVSGPVSEVLVDFNSQVRAGQVLARLDPTPFQQRIVQAQAQLAQQQAQLAVAQSDYQRYVLLQQRGFASEQLMAQQRAARDTARAAVASGAAQVATARTDLERSVIRSPIEGVVVDRQVNVGQPVAASLQAATLFVIAQDLSRLQANITVDEADIGEVNEGQAVQFTVDAFPDREFEGVVSQVRQQGVAESGVVSYTVVVEADNPGRQLLPGMTANAEIVLEQREDVLRVPNTALRFRPADPELVARGQALVSGGGERRERSGEAVAQTRGERGQGGEGRRAGGGQGRGRVVAQLAESLQLNEQQRAAAQTAFENAMATMPARGQGGGGDRRAAMRRMRDQVIQAIEPTLTAQQRELLTQVRSGAGPRQEVRNQAIVWVLRNNKPAPVLVEIGVADNGYTLLHSGLNEGDEVIIGGGPRAEEENSSSPFGGGGRGGGPGGGVRIRGG</sequence>
<feature type="domain" description="YknX-like beta-barrel" evidence="6">
    <location>
        <begin position="227"/>
        <end position="301"/>
    </location>
</feature>
<dbReference type="AlphaFoldDB" id="A0A6I6MLK2"/>
<feature type="compositionally biased region" description="Basic and acidic residues" evidence="2">
    <location>
        <begin position="352"/>
        <end position="363"/>
    </location>
</feature>
<dbReference type="Proteomes" id="UP000431269">
    <property type="component" value="Chromosome"/>
</dbReference>
<comment type="similarity">
    <text evidence="1">Belongs to the membrane fusion protein (MFP) (TC 8.A.1) family.</text>
</comment>
<evidence type="ECO:0000259" key="5">
    <source>
        <dbReference type="Pfam" id="PF25917"/>
    </source>
</evidence>
<organism evidence="7 8">
    <name type="scientific">Terricaulis silvestris</name>
    <dbReference type="NCBI Taxonomy" id="2686094"/>
    <lineage>
        <taxon>Bacteria</taxon>
        <taxon>Pseudomonadati</taxon>
        <taxon>Pseudomonadota</taxon>
        <taxon>Alphaproteobacteria</taxon>
        <taxon>Caulobacterales</taxon>
        <taxon>Caulobacteraceae</taxon>
        <taxon>Terricaulis</taxon>
    </lineage>
</organism>
<protein>
    <submittedName>
        <fullName evidence="7">Macrolide-specific efflux protein MacA</fullName>
    </submittedName>
</protein>
<evidence type="ECO:0000259" key="6">
    <source>
        <dbReference type="Pfam" id="PF25990"/>
    </source>
</evidence>
<evidence type="ECO:0000313" key="7">
    <source>
        <dbReference type="EMBL" id="QGZ96100.1"/>
    </source>
</evidence>
<keyword evidence="8" id="KW-1185">Reference proteome</keyword>
<dbReference type="FunFam" id="2.40.30.170:FF:000010">
    <property type="entry name" value="Efflux RND transporter periplasmic adaptor subunit"/>
    <property type="match status" value="1"/>
</dbReference>
<feature type="compositionally biased region" description="Gly residues" evidence="2">
    <location>
        <begin position="511"/>
        <end position="529"/>
    </location>
</feature>
<feature type="domain" description="Multidrug resistance protein MdtA-like barrel-sandwich hybrid" evidence="5">
    <location>
        <begin position="78"/>
        <end position="215"/>
    </location>
</feature>
<dbReference type="GO" id="GO:0015562">
    <property type="term" value="F:efflux transmembrane transporter activity"/>
    <property type="evidence" value="ECO:0007669"/>
    <property type="project" value="TreeGrafter"/>
</dbReference>
<dbReference type="Gene3D" id="2.40.420.20">
    <property type="match status" value="1"/>
</dbReference>
<feature type="domain" description="Multidrug resistance protein MdtA-like alpha-helical hairpin" evidence="4">
    <location>
        <begin position="119"/>
        <end position="184"/>
    </location>
</feature>
<keyword evidence="3" id="KW-1133">Transmembrane helix</keyword>
<dbReference type="Pfam" id="PF25917">
    <property type="entry name" value="BSH_RND"/>
    <property type="match status" value="1"/>
</dbReference>
<dbReference type="Gene3D" id="2.40.50.100">
    <property type="match status" value="2"/>
</dbReference>
<dbReference type="Pfam" id="PF25876">
    <property type="entry name" value="HH_MFP_RND"/>
    <property type="match status" value="1"/>
</dbReference>
<evidence type="ECO:0000256" key="2">
    <source>
        <dbReference type="SAM" id="MobiDB-lite"/>
    </source>
</evidence>
<dbReference type="KEGG" id="tsv:DSM104635_02957"/>
<dbReference type="EMBL" id="CP047045">
    <property type="protein sequence ID" value="QGZ96100.1"/>
    <property type="molecule type" value="Genomic_DNA"/>
</dbReference>
<dbReference type="GO" id="GO:1990281">
    <property type="term" value="C:efflux pump complex"/>
    <property type="evidence" value="ECO:0007669"/>
    <property type="project" value="TreeGrafter"/>
</dbReference>
<reference evidence="8" key="1">
    <citation type="submission" date="2019-12" db="EMBL/GenBank/DDBJ databases">
        <title>Complete genome of Terracaulis silvestris 0127_4.</title>
        <authorList>
            <person name="Vieira S."/>
            <person name="Riedel T."/>
            <person name="Sproer C."/>
            <person name="Pascual J."/>
            <person name="Boedeker C."/>
            <person name="Overmann J."/>
        </authorList>
    </citation>
    <scope>NUCLEOTIDE SEQUENCE [LARGE SCALE GENOMIC DNA]</scope>
    <source>
        <strain evidence="8">0127_4</strain>
    </source>
</reference>
<keyword evidence="3" id="KW-0812">Transmembrane</keyword>
<feature type="region of interest" description="Disordered" evidence="2">
    <location>
        <begin position="333"/>
        <end position="371"/>
    </location>
</feature>
<dbReference type="Gene3D" id="2.40.30.170">
    <property type="match status" value="1"/>
</dbReference>
<dbReference type="RefSeq" id="WP_158766912.1">
    <property type="nucleotide sequence ID" value="NZ_CP047045.1"/>
</dbReference>
<proteinExistence type="inferred from homology"/>
<evidence type="ECO:0000256" key="3">
    <source>
        <dbReference type="SAM" id="Phobius"/>
    </source>
</evidence>